<dbReference type="Pfam" id="PF08244">
    <property type="entry name" value="Glyco_hydro_32C"/>
    <property type="match status" value="1"/>
</dbReference>
<proteinExistence type="predicted"/>
<dbReference type="SUPFAM" id="SSF49899">
    <property type="entry name" value="Concanavalin A-like lectins/glucanases"/>
    <property type="match status" value="1"/>
</dbReference>
<evidence type="ECO:0000313" key="2">
    <source>
        <dbReference type="EMBL" id="KAG6477138.1"/>
    </source>
</evidence>
<comment type="caution">
    <text evidence="2">The sequence shown here is derived from an EMBL/GenBank/DDBJ whole genome shotgun (WGS) entry which is preliminary data.</text>
</comment>
<accession>A0A8J5KDS6</accession>
<protein>
    <recommendedName>
        <fullName evidence="1">Glycosyl hydrolase family 32 C-terminal domain-containing protein</fullName>
    </recommendedName>
</protein>
<dbReference type="PANTHER" id="PTHR31953">
    <property type="entry name" value="BETA-FRUCTOFURANOSIDASE, INSOLUBLE ISOENZYME CWINV1-RELATED"/>
    <property type="match status" value="1"/>
</dbReference>
<gene>
    <name evidence="2" type="ORF">ZIOFF_066390</name>
</gene>
<dbReference type="InterPro" id="IPR013189">
    <property type="entry name" value="Glyco_hydro_32_C"/>
</dbReference>
<keyword evidence="3" id="KW-1185">Reference proteome</keyword>
<organism evidence="2 3">
    <name type="scientific">Zingiber officinale</name>
    <name type="common">Ginger</name>
    <name type="synonym">Amomum zingiber</name>
    <dbReference type="NCBI Taxonomy" id="94328"/>
    <lineage>
        <taxon>Eukaryota</taxon>
        <taxon>Viridiplantae</taxon>
        <taxon>Streptophyta</taxon>
        <taxon>Embryophyta</taxon>
        <taxon>Tracheophyta</taxon>
        <taxon>Spermatophyta</taxon>
        <taxon>Magnoliopsida</taxon>
        <taxon>Liliopsida</taxon>
        <taxon>Zingiberales</taxon>
        <taxon>Zingiberaceae</taxon>
        <taxon>Zingiber</taxon>
    </lineage>
</organism>
<dbReference type="EMBL" id="JACMSC010000018">
    <property type="protein sequence ID" value="KAG6477138.1"/>
    <property type="molecule type" value="Genomic_DNA"/>
</dbReference>
<dbReference type="Proteomes" id="UP000734854">
    <property type="component" value="Unassembled WGS sequence"/>
</dbReference>
<dbReference type="Gene3D" id="2.60.120.560">
    <property type="entry name" value="Exo-inulinase, domain 1"/>
    <property type="match status" value="1"/>
</dbReference>
<evidence type="ECO:0000259" key="1">
    <source>
        <dbReference type="Pfam" id="PF08244"/>
    </source>
</evidence>
<reference evidence="2 3" key="1">
    <citation type="submission" date="2020-08" db="EMBL/GenBank/DDBJ databases">
        <title>Plant Genome Project.</title>
        <authorList>
            <person name="Zhang R.-G."/>
        </authorList>
    </citation>
    <scope>NUCLEOTIDE SEQUENCE [LARGE SCALE GENOMIC DNA]</scope>
    <source>
        <tissue evidence="2">Rhizome</tissue>
    </source>
</reference>
<feature type="domain" description="Glycosyl hydrolase family 32 C-terminal" evidence="1">
    <location>
        <begin position="16"/>
        <end position="77"/>
    </location>
</feature>
<dbReference type="AlphaFoldDB" id="A0A8J5KDS6"/>
<sequence>MYKPTFAGFVDVDIPESGKISLRSLIDHSVVESFGAGGTTCITSRFYSSTSIGRNAYLFVFNNGLANVKVSKLKAWEMKRPFMNGA</sequence>
<dbReference type="InterPro" id="IPR013320">
    <property type="entry name" value="ConA-like_dom_sf"/>
</dbReference>
<name>A0A8J5KDS6_ZINOF</name>
<evidence type="ECO:0000313" key="3">
    <source>
        <dbReference type="Proteomes" id="UP000734854"/>
    </source>
</evidence>
<dbReference type="InterPro" id="IPR050551">
    <property type="entry name" value="Fructan_Metab_Enzymes"/>
</dbReference>